<dbReference type="EMBL" id="JAYXNZ010000002">
    <property type="protein sequence ID" value="MEC7051321.1"/>
    <property type="molecule type" value="Genomic_DNA"/>
</dbReference>
<keyword evidence="1" id="KW-0472">Membrane</keyword>
<keyword evidence="3" id="KW-1185">Reference proteome</keyword>
<dbReference type="Proteomes" id="UP001353952">
    <property type="component" value="Unassembled WGS sequence"/>
</dbReference>
<evidence type="ECO:0008006" key="4">
    <source>
        <dbReference type="Google" id="ProtNLM"/>
    </source>
</evidence>
<sequence length="67" mass="6538">MSVQTITVVLSCVVAVLTAALLAVGAGCVARRDGASRPAAAVRAVQTFAGTLTVLAAVTGALASVLR</sequence>
<comment type="caution">
    <text evidence="2">The sequence shown here is derived from an EMBL/GenBank/DDBJ whole genome shotgun (WGS) entry which is preliminary data.</text>
</comment>
<reference evidence="2 3" key="1">
    <citation type="submission" date="2024-01" db="EMBL/GenBank/DDBJ databases">
        <title>Genome analysis.</title>
        <authorList>
            <person name="Zhang K."/>
        </authorList>
    </citation>
    <scope>NUCLEOTIDE SEQUENCE [LARGE SCALE GENOMIC DNA]</scope>
    <source>
        <strain evidence="2 3">CGMCC 4.1753</strain>
    </source>
</reference>
<name>A0ABU6LPA7_9ACTN</name>
<evidence type="ECO:0000313" key="2">
    <source>
        <dbReference type="EMBL" id="MEC7051321.1"/>
    </source>
</evidence>
<evidence type="ECO:0000313" key="3">
    <source>
        <dbReference type="Proteomes" id="UP001353952"/>
    </source>
</evidence>
<organism evidence="2 3">
    <name type="scientific">Streptomyces violaceochromogenes</name>
    <dbReference type="NCBI Taxonomy" id="67377"/>
    <lineage>
        <taxon>Bacteria</taxon>
        <taxon>Bacillati</taxon>
        <taxon>Actinomycetota</taxon>
        <taxon>Actinomycetes</taxon>
        <taxon>Kitasatosporales</taxon>
        <taxon>Streptomycetaceae</taxon>
        <taxon>Streptomyces</taxon>
    </lineage>
</organism>
<gene>
    <name evidence="2" type="ORF">RFN57_03215</name>
</gene>
<feature type="transmembrane region" description="Helical" evidence="1">
    <location>
        <begin position="6"/>
        <end position="29"/>
    </location>
</feature>
<dbReference type="RefSeq" id="WP_327785317.1">
    <property type="nucleotide sequence ID" value="NZ_JAYXNZ010000002.1"/>
</dbReference>
<accession>A0ABU6LPA7</accession>
<evidence type="ECO:0000256" key="1">
    <source>
        <dbReference type="SAM" id="Phobius"/>
    </source>
</evidence>
<feature type="transmembrane region" description="Helical" evidence="1">
    <location>
        <begin position="41"/>
        <end position="66"/>
    </location>
</feature>
<protein>
    <recommendedName>
        <fullName evidence="4">HIG1 domain-containing protein</fullName>
    </recommendedName>
</protein>
<keyword evidence="1" id="KW-1133">Transmembrane helix</keyword>
<proteinExistence type="predicted"/>
<keyword evidence="1" id="KW-0812">Transmembrane</keyword>